<gene>
    <name evidence="2" type="ORF">IV203_015231</name>
</gene>
<comment type="caution">
    <text evidence="2">The sequence shown here is derived from an EMBL/GenBank/DDBJ whole genome shotgun (WGS) entry which is preliminary data.</text>
</comment>
<protein>
    <submittedName>
        <fullName evidence="2">Uncharacterized protein</fullName>
    </submittedName>
</protein>
<reference evidence="2" key="1">
    <citation type="journal article" date="2021" name="Sci. Rep.">
        <title>Diploid genomic architecture of Nitzschia inconspicua, an elite biomass production diatom.</title>
        <authorList>
            <person name="Oliver A."/>
            <person name="Podell S."/>
            <person name="Pinowska A."/>
            <person name="Traller J.C."/>
            <person name="Smith S.R."/>
            <person name="McClure R."/>
            <person name="Beliaev A."/>
            <person name="Bohutskyi P."/>
            <person name="Hill E.A."/>
            <person name="Rabines A."/>
            <person name="Zheng H."/>
            <person name="Allen L.Z."/>
            <person name="Kuo A."/>
            <person name="Grigoriev I.V."/>
            <person name="Allen A.E."/>
            <person name="Hazlebeck D."/>
            <person name="Allen E.E."/>
        </authorList>
    </citation>
    <scope>NUCLEOTIDE SEQUENCE</scope>
    <source>
        <strain evidence="2">Hildebrandi</strain>
    </source>
</reference>
<accession>A0A9K3LAM1</accession>
<feature type="region of interest" description="Disordered" evidence="1">
    <location>
        <begin position="41"/>
        <end position="64"/>
    </location>
</feature>
<evidence type="ECO:0000313" key="2">
    <source>
        <dbReference type="EMBL" id="KAG7358642.1"/>
    </source>
</evidence>
<evidence type="ECO:0000313" key="3">
    <source>
        <dbReference type="Proteomes" id="UP000693970"/>
    </source>
</evidence>
<evidence type="ECO:0000256" key="1">
    <source>
        <dbReference type="SAM" id="MobiDB-lite"/>
    </source>
</evidence>
<dbReference type="Proteomes" id="UP000693970">
    <property type="component" value="Unassembled WGS sequence"/>
</dbReference>
<reference evidence="2" key="2">
    <citation type="submission" date="2021-04" db="EMBL/GenBank/DDBJ databases">
        <authorList>
            <person name="Podell S."/>
        </authorList>
    </citation>
    <scope>NUCLEOTIDE SEQUENCE</scope>
    <source>
        <strain evidence="2">Hildebrandi</strain>
    </source>
</reference>
<sequence>MVVSLSEEKSLEEQRSRCDGSTLLGVDDILVKKMSGPSTLQSHFSLSSSSPSTLSTKEEKNERRQKLKIDTNIINDNDVSATWKARCDESRLDLEKIHLQRITTEGIPCSVFIFLSMKSPVSVQDSDDFVDPEEHRQTKAPDHFFCHIETYPAEDWDDDDDDDDAYSIFRANCSVFGMQSKQSIELPVQELRIPIHTQIGHDECSNQRRSFRFRRIFSSSKVETNIDVSSCYLGGVSDQRWKKLGMIDRLFCCKKKNVDDDISAVTFRIYSRAQL</sequence>
<name>A0A9K3LAM1_9STRA</name>
<dbReference type="EMBL" id="JAGRRH010000014">
    <property type="protein sequence ID" value="KAG7358642.1"/>
    <property type="molecule type" value="Genomic_DNA"/>
</dbReference>
<feature type="compositionally biased region" description="Low complexity" evidence="1">
    <location>
        <begin position="41"/>
        <end position="55"/>
    </location>
</feature>
<dbReference type="AlphaFoldDB" id="A0A9K3LAM1"/>
<organism evidence="2 3">
    <name type="scientific">Nitzschia inconspicua</name>
    <dbReference type="NCBI Taxonomy" id="303405"/>
    <lineage>
        <taxon>Eukaryota</taxon>
        <taxon>Sar</taxon>
        <taxon>Stramenopiles</taxon>
        <taxon>Ochrophyta</taxon>
        <taxon>Bacillariophyta</taxon>
        <taxon>Bacillariophyceae</taxon>
        <taxon>Bacillariophycidae</taxon>
        <taxon>Bacillariales</taxon>
        <taxon>Bacillariaceae</taxon>
        <taxon>Nitzschia</taxon>
    </lineage>
</organism>
<keyword evidence="3" id="KW-1185">Reference proteome</keyword>
<proteinExistence type="predicted"/>